<feature type="compositionally biased region" description="Polar residues" evidence="1">
    <location>
        <begin position="39"/>
        <end position="51"/>
    </location>
</feature>
<reference evidence="2" key="1">
    <citation type="submission" date="2021-02" db="EMBL/GenBank/DDBJ databases">
        <authorList>
            <person name="Syme A R."/>
            <person name="Syme A R."/>
            <person name="Moolhuijzen P."/>
        </authorList>
    </citation>
    <scope>NUCLEOTIDE SEQUENCE</scope>
    <source>
        <strain evidence="2">W1-1</strain>
    </source>
</reference>
<feature type="region of interest" description="Disordered" evidence="1">
    <location>
        <begin position="39"/>
        <end position="64"/>
    </location>
</feature>
<proteinExistence type="predicted"/>
<evidence type="ECO:0000313" key="2">
    <source>
        <dbReference type="EMBL" id="CAE7034477.1"/>
    </source>
</evidence>
<dbReference type="AlphaFoldDB" id="A0A6S6W227"/>
<gene>
    <name evidence="2" type="ORF">PTTW11_05452</name>
</gene>
<evidence type="ECO:0000313" key="3">
    <source>
        <dbReference type="Proteomes" id="UP000472372"/>
    </source>
</evidence>
<protein>
    <submittedName>
        <fullName evidence="2">Uncharacterized protein</fullName>
    </submittedName>
</protein>
<feature type="compositionally biased region" description="Basic and acidic residues" evidence="1">
    <location>
        <begin position="54"/>
        <end position="64"/>
    </location>
</feature>
<dbReference type="EMBL" id="HG992980">
    <property type="protein sequence ID" value="CAE7034477.1"/>
    <property type="molecule type" value="Genomic_DNA"/>
</dbReference>
<dbReference type="Proteomes" id="UP000472372">
    <property type="component" value="Chromosome 4"/>
</dbReference>
<organism evidence="2 3">
    <name type="scientific">Pyrenophora teres f. teres</name>
    <dbReference type="NCBI Taxonomy" id="97479"/>
    <lineage>
        <taxon>Eukaryota</taxon>
        <taxon>Fungi</taxon>
        <taxon>Dikarya</taxon>
        <taxon>Ascomycota</taxon>
        <taxon>Pezizomycotina</taxon>
        <taxon>Dothideomycetes</taxon>
        <taxon>Pleosporomycetidae</taxon>
        <taxon>Pleosporales</taxon>
        <taxon>Pleosporineae</taxon>
        <taxon>Pleosporaceae</taxon>
        <taxon>Pyrenophora</taxon>
    </lineage>
</organism>
<evidence type="ECO:0000256" key="1">
    <source>
        <dbReference type="SAM" id="MobiDB-lite"/>
    </source>
</evidence>
<accession>A0A6S6W227</accession>
<name>A0A6S6W227_9PLEO</name>
<sequence length="135" mass="15112">MYKFRNIAIPSCTAIPNGKPWQDASHVIGAQKGRLLNSTVPYKGPLSSSSRAVAKRERKDLPDKEEKILDNTRAADRAAKYQLKKLYLPSPAYTSASQGRQEDILRAAYKNLASGRFKQKKSGRLKTNLTLVHKK</sequence>